<dbReference type="InterPro" id="IPR013217">
    <property type="entry name" value="Methyltransf_12"/>
</dbReference>
<keyword evidence="3" id="KW-0489">Methyltransferase</keyword>
<accession>A0ABT0Y795</accession>
<dbReference type="InterPro" id="IPR053173">
    <property type="entry name" value="SAM-binding_MTase"/>
</dbReference>
<dbReference type="SUPFAM" id="SSF53335">
    <property type="entry name" value="S-adenosyl-L-methionine-dependent methyltransferases"/>
    <property type="match status" value="1"/>
</dbReference>
<organism evidence="3 4">
    <name type="scientific">Paractinoplanes hotanensis</name>
    <dbReference type="NCBI Taxonomy" id="2906497"/>
    <lineage>
        <taxon>Bacteria</taxon>
        <taxon>Bacillati</taxon>
        <taxon>Actinomycetota</taxon>
        <taxon>Actinomycetes</taxon>
        <taxon>Micromonosporales</taxon>
        <taxon>Micromonosporaceae</taxon>
        <taxon>Paractinoplanes</taxon>
    </lineage>
</organism>
<evidence type="ECO:0000313" key="3">
    <source>
        <dbReference type="EMBL" id="MCM4081184.1"/>
    </source>
</evidence>
<dbReference type="InterPro" id="IPR029063">
    <property type="entry name" value="SAM-dependent_MTases_sf"/>
</dbReference>
<comment type="caution">
    <text evidence="3">The sequence shown here is derived from an EMBL/GenBank/DDBJ whole genome shotgun (WGS) entry which is preliminary data.</text>
</comment>
<proteinExistence type="predicted"/>
<dbReference type="Gene3D" id="3.40.50.150">
    <property type="entry name" value="Vaccinia Virus protein VP39"/>
    <property type="match status" value="1"/>
</dbReference>
<dbReference type="CDD" id="cd02440">
    <property type="entry name" value="AdoMet_MTases"/>
    <property type="match status" value="1"/>
</dbReference>
<dbReference type="Pfam" id="PF21320">
    <property type="entry name" value="WHD_Rv2258c"/>
    <property type="match status" value="1"/>
</dbReference>
<dbReference type="PANTHER" id="PTHR45128">
    <property type="entry name" value="METHYLTRANSFERASE TYPE 11"/>
    <property type="match status" value="1"/>
</dbReference>
<gene>
    <name evidence="3" type="ORF">LXN57_26780</name>
</gene>
<evidence type="ECO:0000313" key="4">
    <source>
        <dbReference type="Proteomes" id="UP001523216"/>
    </source>
</evidence>
<dbReference type="Pfam" id="PF08242">
    <property type="entry name" value="Methyltransf_12"/>
    <property type="match status" value="1"/>
</dbReference>
<keyword evidence="4" id="KW-1185">Reference proteome</keyword>
<dbReference type="InterPro" id="IPR048711">
    <property type="entry name" value="WHD_Rv2258c"/>
</dbReference>
<protein>
    <submittedName>
        <fullName evidence="3">Class I SAM-dependent methyltransferase</fullName>
    </submittedName>
</protein>
<dbReference type="GO" id="GO:0032259">
    <property type="term" value="P:methylation"/>
    <property type="evidence" value="ECO:0007669"/>
    <property type="project" value="UniProtKB-KW"/>
</dbReference>
<dbReference type="Proteomes" id="UP001523216">
    <property type="component" value="Unassembled WGS sequence"/>
</dbReference>
<evidence type="ECO:0000259" key="1">
    <source>
        <dbReference type="Pfam" id="PF08242"/>
    </source>
</evidence>
<reference evidence="3 4" key="1">
    <citation type="submission" date="2022-06" db="EMBL/GenBank/DDBJ databases">
        <title>Actinoplanes abujensis sp. nov., isolated from Nigerian arid soil.</title>
        <authorList>
            <person name="Ding P."/>
        </authorList>
    </citation>
    <scope>NUCLEOTIDE SEQUENCE [LARGE SCALE GENOMIC DNA]</scope>
    <source>
        <strain evidence="4">TRM88002</strain>
    </source>
</reference>
<dbReference type="EMBL" id="JAMQOL010000038">
    <property type="protein sequence ID" value="MCM4081184.1"/>
    <property type="molecule type" value="Genomic_DNA"/>
</dbReference>
<sequence length="340" mass="36890">MEMYAVYFGDQLGWYRALHERGRLTSTELADATGTAERYAREWLEHQAASGYLTVDDAAAAPQDRRFRLPATHAEVLLDDDSLAHLAPLARMVAASGLHLDDIVEAYRTGAGVSWQRLGRNAREGQSAINRPLFLHALAQQVLPGVAGLDARLRSGARVADVGCGEGWSSIGIATGYPEVTVDGYDVDAASVDAARRHALGSDAAGRVTFTLQDVAAQRLGDGTPYDAVFAFECVHDLSDPVGFLRTVRGTVADDGFVVVMDELTEERFTAPAGPWERVLYGFSVTTCLVDGMAHEVSAGTGTVMRPETLRRYALEAGFSEIEILPSPAEINFRFYRLHV</sequence>
<name>A0ABT0Y795_9ACTN</name>
<dbReference type="RefSeq" id="WP_251800981.1">
    <property type="nucleotide sequence ID" value="NZ_JAMQOL010000038.1"/>
</dbReference>
<dbReference type="PANTHER" id="PTHR45128:SF2">
    <property type="entry name" value="METHYLTRANSFERASE DOMAIN-CONTAINING PROTEIN"/>
    <property type="match status" value="1"/>
</dbReference>
<feature type="domain" description="S-adenosylmethionine-dependent methyltransferase Rv2258c-like winged HTH" evidence="2">
    <location>
        <begin position="9"/>
        <end position="77"/>
    </location>
</feature>
<feature type="domain" description="Methyltransferase type 12" evidence="1">
    <location>
        <begin position="161"/>
        <end position="257"/>
    </location>
</feature>
<evidence type="ECO:0000259" key="2">
    <source>
        <dbReference type="Pfam" id="PF21320"/>
    </source>
</evidence>
<keyword evidence="3" id="KW-0808">Transferase</keyword>
<dbReference type="GO" id="GO:0008168">
    <property type="term" value="F:methyltransferase activity"/>
    <property type="evidence" value="ECO:0007669"/>
    <property type="project" value="UniProtKB-KW"/>
</dbReference>